<organism evidence="1 2">
    <name type="scientific">Xenorhabdus japonica</name>
    <dbReference type="NCBI Taxonomy" id="53341"/>
    <lineage>
        <taxon>Bacteria</taxon>
        <taxon>Pseudomonadati</taxon>
        <taxon>Pseudomonadota</taxon>
        <taxon>Gammaproteobacteria</taxon>
        <taxon>Enterobacterales</taxon>
        <taxon>Morganellaceae</taxon>
        <taxon>Xenorhabdus</taxon>
    </lineage>
</organism>
<proteinExistence type="predicted"/>
<dbReference type="STRING" id="53341.SAMN05421579_1639"/>
<accession>A0A1I5ED56</accession>
<keyword evidence="2" id="KW-1185">Reference proteome</keyword>
<dbReference type="EMBL" id="FOVO01000063">
    <property type="protein sequence ID" value="SFO09320.1"/>
    <property type="molecule type" value="Genomic_DNA"/>
</dbReference>
<evidence type="ECO:0000313" key="1">
    <source>
        <dbReference type="EMBL" id="SFO09320.1"/>
    </source>
</evidence>
<dbReference type="AlphaFoldDB" id="A0A1I5ED56"/>
<gene>
    <name evidence="1" type="ORF">SAMN05421579_1639</name>
</gene>
<protein>
    <submittedName>
        <fullName evidence="1">Inclusion body protein</fullName>
    </submittedName>
</protein>
<dbReference type="RefSeq" id="WP_092521436.1">
    <property type="nucleotide sequence ID" value="NZ_CAWRAH010000070.1"/>
</dbReference>
<name>A0A1I5ED56_9GAMM</name>
<dbReference type="InterPro" id="IPR038712">
    <property type="entry name" value="PixA-like_sf"/>
</dbReference>
<evidence type="ECO:0000313" key="2">
    <source>
        <dbReference type="Proteomes" id="UP000199011"/>
    </source>
</evidence>
<dbReference type="Proteomes" id="UP000199011">
    <property type="component" value="Unassembled WGS sequence"/>
</dbReference>
<dbReference type="Gene3D" id="2.60.40.3910">
    <property type="entry name" value="Inclusion body protein"/>
    <property type="match status" value="1"/>
</dbReference>
<reference evidence="2" key="1">
    <citation type="submission" date="2016-10" db="EMBL/GenBank/DDBJ databases">
        <authorList>
            <person name="Varghese N."/>
            <person name="Submissions S."/>
        </authorList>
    </citation>
    <scope>NUCLEOTIDE SEQUENCE [LARGE SCALE GENOMIC DNA]</scope>
    <source>
        <strain evidence="2">DSM 16522</strain>
    </source>
</reference>
<sequence length="145" mass="16741">MRIQDELIHVLNLSEEPFKDYGGDSIIIKGLKVNDSINLHLDDYSKYNSDLSAVILSYTGNSDEYPGDYVSPPALMTDYIDRPYISNPQDPTNSINFNKVNLYYWNTNIIRLDSPLLHYKGTVQIFKKRTSLGYSSFERTVKFTR</sequence>